<dbReference type="CDD" id="cd06324">
    <property type="entry name" value="PBP1_ABC_sugar_binding-like"/>
    <property type="match status" value="1"/>
</dbReference>
<dbReference type="Gene3D" id="3.40.50.2300">
    <property type="match status" value="2"/>
</dbReference>
<name>A0A7Z2GDN8_9BURK</name>
<evidence type="ECO:0000256" key="1">
    <source>
        <dbReference type="ARBA" id="ARBA00004196"/>
    </source>
</evidence>
<dbReference type="KEGG" id="pacp:FAZ97_31025"/>
<dbReference type="Proteomes" id="UP000434209">
    <property type="component" value="Chromosome 4"/>
</dbReference>
<evidence type="ECO:0000313" key="7">
    <source>
        <dbReference type="Proteomes" id="UP000434209"/>
    </source>
</evidence>
<keyword evidence="3 4" id="KW-0732">Signal</keyword>
<accession>A0A7Z2GDN8</accession>
<dbReference type="OrthoDB" id="9814427at2"/>
<dbReference type="Pfam" id="PF13407">
    <property type="entry name" value="Peripla_BP_4"/>
    <property type="match status" value="1"/>
</dbReference>
<dbReference type="SUPFAM" id="SSF53822">
    <property type="entry name" value="Periplasmic binding protein-like I"/>
    <property type="match status" value="1"/>
</dbReference>
<evidence type="ECO:0000313" key="6">
    <source>
        <dbReference type="EMBL" id="QGZ59434.1"/>
    </source>
</evidence>
<organism evidence="6 7">
    <name type="scientific">Paraburkholderia acidiphila</name>
    <dbReference type="NCBI Taxonomy" id="2571747"/>
    <lineage>
        <taxon>Bacteria</taxon>
        <taxon>Pseudomonadati</taxon>
        <taxon>Pseudomonadota</taxon>
        <taxon>Betaproteobacteria</taxon>
        <taxon>Burkholderiales</taxon>
        <taxon>Burkholderiaceae</taxon>
        <taxon>Paraburkholderia</taxon>
    </lineage>
</organism>
<proteinExistence type="inferred from homology"/>
<sequence length="373" mass="40500">MNRRQMIAQCVGIGASLMTMRSTMALPVSRPPASVVFLNPGESVEHDTGQHWQLVSRFMAATAGRFGMQLEVLYAQRDHLLMLRQTESVAARSAAPDYVVIVNEKMAAPQMLQTLARSPARVLLIHNDLTEAQRAQTGNERGRIANWIGTVTADAERGSFRLMDYLSRLNGSGPARVIGITGDPATPVSAQRATGVQAALARRPQDRIDQLVYGDWSFSDGRDKARVLLSRYPDANILWAANDSMTLGALSAVQERHCSTIVGGLGALPEAVHSVVRGDLAAIVAGDQFIGACAMVLLHDYHYGADFAQVGGPRQRLDYLKVLSGSDARRYAEMAFQGRTPLDFSGFSRLQRRRAGAYAFDLDALLNSASKAA</sequence>
<dbReference type="RefSeq" id="WP_158762616.1">
    <property type="nucleotide sequence ID" value="NZ_CP046912.1"/>
</dbReference>
<feature type="domain" description="Periplasmic binding protein" evidence="5">
    <location>
        <begin position="48"/>
        <end position="295"/>
    </location>
</feature>
<reference evidence="6 7" key="1">
    <citation type="submission" date="2019-12" db="EMBL/GenBank/DDBJ databases">
        <title>Paraburkholderia acidiphila 7Q-K02 sp. nov and Paraburkholderia acidisoli DHF22 sp. nov., two strains isolated from forest soil.</title>
        <authorList>
            <person name="Gao Z."/>
            <person name="Qiu L."/>
        </authorList>
    </citation>
    <scope>NUCLEOTIDE SEQUENCE [LARGE SCALE GENOMIC DNA]</scope>
    <source>
        <strain evidence="6 7">7Q-K02</strain>
    </source>
</reference>
<dbReference type="InterPro" id="IPR025997">
    <property type="entry name" value="SBP_2_dom"/>
</dbReference>
<dbReference type="GO" id="GO:0030246">
    <property type="term" value="F:carbohydrate binding"/>
    <property type="evidence" value="ECO:0007669"/>
    <property type="project" value="UniProtKB-ARBA"/>
</dbReference>
<evidence type="ECO:0000256" key="4">
    <source>
        <dbReference type="SAM" id="SignalP"/>
    </source>
</evidence>
<keyword evidence="7" id="KW-1185">Reference proteome</keyword>
<gene>
    <name evidence="6" type="ORF">FAZ97_31025</name>
</gene>
<evidence type="ECO:0000256" key="3">
    <source>
        <dbReference type="ARBA" id="ARBA00022729"/>
    </source>
</evidence>
<dbReference type="AlphaFoldDB" id="A0A7Z2GDN8"/>
<dbReference type="PANTHER" id="PTHR46847">
    <property type="entry name" value="D-ALLOSE-BINDING PERIPLASMIC PROTEIN-RELATED"/>
    <property type="match status" value="1"/>
</dbReference>
<feature type="signal peptide" evidence="4">
    <location>
        <begin position="1"/>
        <end position="25"/>
    </location>
</feature>
<comment type="similarity">
    <text evidence="2">Belongs to the bacterial solute-binding protein 2 family.</text>
</comment>
<feature type="chain" id="PRO_5031575894" evidence="4">
    <location>
        <begin position="26"/>
        <end position="373"/>
    </location>
</feature>
<evidence type="ECO:0000256" key="2">
    <source>
        <dbReference type="ARBA" id="ARBA00007639"/>
    </source>
</evidence>
<dbReference type="PANTHER" id="PTHR46847:SF2">
    <property type="entry name" value="ABC TRANSPORTER SUGAR-BINDING PROTEIN"/>
    <property type="match status" value="1"/>
</dbReference>
<protein>
    <submittedName>
        <fullName evidence="6">Substrate-binding domain-containing protein</fullName>
    </submittedName>
</protein>
<dbReference type="InterPro" id="IPR028082">
    <property type="entry name" value="Peripla_BP_I"/>
</dbReference>
<dbReference type="GO" id="GO:0030313">
    <property type="term" value="C:cell envelope"/>
    <property type="evidence" value="ECO:0007669"/>
    <property type="project" value="UniProtKB-SubCell"/>
</dbReference>
<dbReference type="EMBL" id="CP046912">
    <property type="protein sequence ID" value="QGZ59434.1"/>
    <property type="molecule type" value="Genomic_DNA"/>
</dbReference>
<evidence type="ECO:0000259" key="5">
    <source>
        <dbReference type="Pfam" id="PF13407"/>
    </source>
</evidence>
<comment type="subcellular location">
    <subcellularLocation>
        <location evidence="1">Cell envelope</location>
    </subcellularLocation>
</comment>